<feature type="transmembrane region" description="Helical" evidence="9">
    <location>
        <begin position="158"/>
        <end position="179"/>
    </location>
</feature>
<dbReference type="Gene3D" id="3.30.70.1350">
    <property type="entry name" value="Cation efflux protein, cytoplasmic domain"/>
    <property type="match status" value="1"/>
</dbReference>
<evidence type="ECO:0000256" key="3">
    <source>
        <dbReference type="ARBA" id="ARBA00022448"/>
    </source>
</evidence>
<dbReference type="GO" id="GO:0015093">
    <property type="term" value="F:ferrous iron transmembrane transporter activity"/>
    <property type="evidence" value="ECO:0007669"/>
    <property type="project" value="TreeGrafter"/>
</dbReference>
<dbReference type="InterPro" id="IPR027470">
    <property type="entry name" value="Cation_efflux_CTD"/>
</dbReference>
<dbReference type="RefSeq" id="WP_025976181.1">
    <property type="nucleotide sequence ID" value="NZ_CP015614.1"/>
</dbReference>
<evidence type="ECO:0000256" key="8">
    <source>
        <dbReference type="SAM" id="MobiDB-lite"/>
    </source>
</evidence>
<dbReference type="Pfam" id="PF16916">
    <property type="entry name" value="ZT_dimer"/>
    <property type="match status" value="1"/>
</dbReference>
<feature type="compositionally biased region" description="Polar residues" evidence="8">
    <location>
        <begin position="322"/>
        <end position="339"/>
    </location>
</feature>
<gene>
    <name evidence="12" type="ORF">DA69_10500</name>
</gene>
<dbReference type="SUPFAM" id="SSF161111">
    <property type="entry name" value="Cation efflux protein transmembrane domain-like"/>
    <property type="match status" value="1"/>
</dbReference>
<protein>
    <submittedName>
        <fullName evidence="12">Cation transporter</fullName>
    </submittedName>
</protein>
<dbReference type="InterPro" id="IPR002524">
    <property type="entry name" value="Cation_efflux"/>
</dbReference>
<comment type="subcellular location">
    <subcellularLocation>
        <location evidence="1">Membrane</location>
        <topology evidence="1">Multi-pass membrane protein</topology>
    </subcellularLocation>
</comment>
<feature type="domain" description="Cation efflux protein cytoplasmic" evidence="11">
    <location>
        <begin position="216"/>
        <end position="291"/>
    </location>
</feature>
<feature type="transmembrane region" description="Helical" evidence="9">
    <location>
        <begin position="85"/>
        <end position="106"/>
    </location>
</feature>
<dbReference type="InterPro" id="IPR050291">
    <property type="entry name" value="CDF_Transporter"/>
</dbReference>
<keyword evidence="6 9" id="KW-1133">Transmembrane helix</keyword>
<dbReference type="GO" id="GO:0006882">
    <property type="term" value="P:intracellular zinc ion homeostasis"/>
    <property type="evidence" value="ECO:0007669"/>
    <property type="project" value="TreeGrafter"/>
</dbReference>
<evidence type="ECO:0000313" key="12">
    <source>
        <dbReference type="EMBL" id="ANF55139.1"/>
    </source>
</evidence>
<evidence type="ECO:0000256" key="7">
    <source>
        <dbReference type="ARBA" id="ARBA00023136"/>
    </source>
</evidence>
<dbReference type="NCBIfam" id="TIGR01297">
    <property type="entry name" value="CDF"/>
    <property type="match status" value="1"/>
</dbReference>
<feature type="transmembrane region" description="Helical" evidence="9">
    <location>
        <begin position="185"/>
        <end position="203"/>
    </location>
</feature>
<dbReference type="KEGG" id="bne:DA69_10500"/>
<feature type="domain" description="Cation efflux protein transmembrane" evidence="10">
    <location>
        <begin position="18"/>
        <end position="211"/>
    </location>
</feature>
<dbReference type="AlphaFoldDB" id="A0A172Y7D3"/>
<evidence type="ECO:0000256" key="9">
    <source>
        <dbReference type="SAM" id="Phobius"/>
    </source>
</evidence>
<dbReference type="PANTHER" id="PTHR43840">
    <property type="entry name" value="MITOCHONDRIAL METAL TRANSPORTER 1-RELATED"/>
    <property type="match status" value="1"/>
</dbReference>
<evidence type="ECO:0000256" key="1">
    <source>
        <dbReference type="ARBA" id="ARBA00004141"/>
    </source>
</evidence>
<dbReference type="InterPro" id="IPR058533">
    <property type="entry name" value="Cation_efflux_TM"/>
</dbReference>
<evidence type="ECO:0000259" key="11">
    <source>
        <dbReference type="Pfam" id="PF16916"/>
    </source>
</evidence>
<keyword evidence="5 9" id="KW-0812">Transmembrane</keyword>
<dbReference type="GO" id="GO:0015341">
    <property type="term" value="F:zinc efflux antiporter activity"/>
    <property type="evidence" value="ECO:0007669"/>
    <property type="project" value="TreeGrafter"/>
</dbReference>
<sequence>MTVSPLDAAHETTRRITTLSVATAVLLIVMKAFALGASGSVSILASLADSTLDLIASLATFVAVRWAALPPDDSHRYGHGKAEGLASLVQAGMVLASSVFIGWEAVQRIFDPRPVTSGGWAIGVVVLSIAITAGLVWMQTQAVKKTGSLAVAGDRAHYAADLAANVVVLIGVVSGALLQAPGLDAAAGLVVAVWLAWGALNLLKGAADHLLDRAASDAERAAIVAAVTEDARIANVHQLRTRMAGQALMVQMHVDLDPDLSLKAAHDITLEAEKRVLQAFPHADILIHADPRGAAEPHGGAFASPRPETPDRDALPSPRSEGPSTEASPSGSRTPQGPDSPSARVGPWS</sequence>
<keyword evidence="7 9" id="KW-0472">Membrane</keyword>
<dbReference type="EMBL" id="CP015614">
    <property type="protein sequence ID" value="ANF55139.1"/>
    <property type="molecule type" value="Genomic_DNA"/>
</dbReference>
<feature type="transmembrane region" description="Helical" evidence="9">
    <location>
        <begin position="118"/>
        <end position="137"/>
    </location>
</feature>
<feature type="transmembrane region" description="Helical" evidence="9">
    <location>
        <begin position="16"/>
        <end position="37"/>
    </location>
</feature>
<keyword evidence="3" id="KW-0813">Transport</keyword>
<dbReference type="Pfam" id="PF01545">
    <property type="entry name" value="Cation_efflux"/>
    <property type="match status" value="1"/>
</dbReference>
<dbReference type="eggNOG" id="COG0053">
    <property type="taxonomic scope" value="Bacteria"/>
</dbReference>
<dbReference type="Gene3D" id="1.20.1510.10">
    <property type="entry name" value="Cation efflux protein transmembrane domain"/>
    <property type="match status" value="1"/>
</dbReference>
<dbReference type="InterPro" id="IPR027469">
    <property type="entry name" value="Cation_efflux_TMD_sf"/>
</dbReference>
<evidence type="ECO:0000313" key="13">
    <source>
        <dbReference type="Proteomes" id="UP000077603"/>
    </source>
</evidence>
<evidence type="ECO:0000256" key="2">
    <source>
        <dbReference type="ARBA" id="ARBA00008114"/>
    </source>
</evidence>
<dbReference type="STRING" id="588932.DA69_10500"/>
<dbReference type="OrthoDB" id="9806522at2"/>
<feature type="transmembrane region" description="Helical" evidence="9">
    <location>
        <begin position="43"/>
        <end position="64"/>
    </location>
</feature>
<dbReference type="Proteomes" id="UP000077603">
    <property type="component" value="Chromosome"/>
</dbReference>
<dbReference type="GO" id="GO:0015086">
    <property type="term" value="F:cadmium ion transmembrane transporter activity"/>
    <property type="evidence" value="ECO:0007669"/>
    <property type="project" value="TreeGrafter"/>
</dbReference>
<keyword evidence="4" id="KW-1003">Cell membrane</keyword>
<dbReference type="SUPFAM" id="SSF160240">
    <property type="entry name" value="Cation efflux protein cytoplasmic domain-like"/>
    <property type="match status" value="1"/>
</dbReference>
<dbReference type="GO" id="GO:0005886">
    <property type="term" value="C:plasma membrane"/>
    <property type="evidence" value="ECO:0007669"/>
    <property type="project" value="TreeGrafter"/>
</dbReference>
<dbReference type="PANTHER" id="PTHR43840:SF41">
    <property type="entry name" value="CATION-EFFLUX PUMP FIEF"/>
    <property type="match status" value="1"/>
</dbReference>
<evidence type="ECO:0000256" key="6">
    <source>
        <dbReference type="ARBA" id="ARBA00022989"/>
    </source>
</evidence>
<proteinExistence type="inferred from homology"/>
<reference evidence="12 13" key="1">
    <citation type="journal article" date="2014" name="Genome Announc.">
        <title>Genome Sequence of a Promising Hydrogen-Producing Facultative Anaerobic Bacterium, Brevundimonas naejangsanensis Strain B1.</title>
        <authorList>
            <person name="Su H."/>
            <person name="Zhang T."/>
            <person name="Bao M."/>
            <person name="Jiang Y."/>
            <person name="Wang Y."/>
            <person name="Tan T."/>
        </authorList>
    </citation>
    <scope>NUCLEOTIDE SEQUENCE [LARGE SCALE GENOMIC DNA]</scope>
    <source>
        <strain evidence="12 13">B1</strain>
    </source>
</reference>
<comment type="similarity">
    <text evidence="2">Belongs to the cation diffusion facilitator (CDF) transporter (TC 2.A.4) family.</text>
</comment>
<organism evidence="12 13">
    <name type="scientific">Brevundimonas naejangsanensis</name>
    <dbReference type="NCBI Taxonomy" id="588932"/>
    <lineage>
        <taxon>Bacteria</taxon>
        <taxon>Pseudomonadati</taxon>
        <taxon>Pseudomonadota</taxon>
        <taxon>Alphaproteobacteria</taxon>
        <taxon>Caulobacterales</taxon>
        <taxon>Caulobacteraceae</taxon>
        <taxon>Brevundimonas</taxon>
    </lineage>
</organism>
<dbReference type="InterPro" id="IPR036837">
    <property type="entry name" value="Cation_efflux_CTD_sf"/>
</dbReference>
<evidence type="ECO:0000256" key="4">
    <source>
        <dbReference type="ARBA" id="ARBA00022475"/>
    </source>
</evidence>
<name>A0A172Y7D3_9CAUL</name>
<accession>A0A172Y7D3</accession>
<feature type="region of interest" description="Disordered" evidence="8">
    <location>
        <begin position="291"/>
        <end position="349"/>
    </location>
</feature>
<evidence type="ECO:0000256" key="5">
    <source>
        <dbReference type="ARBA" id="ARBA00022692"/>
    </source>
</evidence>
<evidence type="ECO:0000259" key="10">
    <source>
        <dbReference type="Pfam" id="PF01545"/>
    </source>
</evidence>
<keyword evidence="13" id="KW-1185">Reference proteome</keyword>